<organism evidence="2 3">
    <name type="scientific">Algimonas ampicilliniresistens</name>
    <dbReference type="NCBI Taxonomy" id="1298735"/>
    <lineage>
        <taxon>Bacteria</taxon>
        <taxon>Pseudomonadati</taxon>
        <taxon>Pseudomonadota</taxon>
        <taxon>Alphaproteobacteria</taxon>
        <taxon>Maricaulales</taxon>
        <taxon>Robiginitomaculaceae</taxon>
        <taxon>Algimonas</taxon>
    </lineage>
</organism>
<proteinExistence type="predicted"/>
<dbReference type="Gene3D" id="2.60.120.260">
    <property type="entry name" value="Galactose-binding domain-like"/>
    <property type="match status" value="1"/>
</dbReference>
<evidence type="ECO:0000256" key="1">
    <source>
        <dbReference type="SAM" id="SignalP"/>
    </source>
</evidence>
<name>A0ABQ5V747_9PROT</name>
<reference evidence="2" key="1">
    <citation type="journal article" date="2014" name="Int. J. Syst. Evol. Microbiol.">
        <title>Complete genome of a new Firmicutes species belonging to the dominant human colonic microbiota ('Ruminococcus bicirculans') reveals two chromosomes and a selective capacity to utilize plant glucans.</title>
        <authorList>
            <consortium name="NISC Comparative Sequencing Program"/>
            <person name="Wegmann U."/>
            <person name="Louis P."/>
            <person name="Goesmann A."/>
            <person name="Henrissat B."/>
            <person name="Duncan S.H."/>
            <person name="Flint H.J."/>
        </authorList>
    </citation>
    <scope>NUCLEOTIDE SEQUENCE</scope>
    <source>
        <strain evidence="2">NBRC 108219</strain>
    </source>
</reference>
<dbReference type="EMBL" id="BSNK01000001">
    <property type="protein sequence ID" value="GLQ23371.1"/>
    <property type="molecule type" value="Genomic_DNA"/>
</dbReference>
<evidence type="ECO:0008006" key="4">
    <source>
        <dbReference type="Google" id="ProtNLM"/>
    </source>
</evidence>
<dbReference type="RefSeq" id="WP_284388739.1">
    <property type="nucleotide sequence ID" value="NZ_BSNK01000001.1"/>
</dbReference>
<dbReference type="Gene3D" id="2.60.120.560">
    <property type="entry name" value="Exo-inulinase, domain 1"/>
    <property type="match status" value="1"/>
</dbReference>
<feature type="chain" id="PRO_5046259766" description="3-keto-disaccharide hydrolase domain-containing protein" evidence="1">
    <location>
        <begin position="24"/>
        <end position="372"/>
    </location>
</feature>
<dbReference type="Proteomes" id="UP001161391">
    <property type="component" value="Unassembled WGS sequence"/>
</dbReference>
<reference evidence="2" key="2">
    <citation type="submission" date="2023-01" db="EMBL/GenBank/DDBJ databases">
        <title>Draft genome sequence of Algimonas ampicilliniresistens strain NBRC 108219.</title>
        <authorList>
            <person name="Sun Q."/>
            <person name="Mori K."/>
        </authorList>
    </citation>
    <scope>NUCLEOTIDE SEQUENCE</scope>
    <source>
        <strain evidence="2">NBRC 108219</strain>
    </source>
</reference>
<sequence length="372" mass="41177">MKRQPIALLSFAVSIFASTQVLAQTETIEFGGLEWDVRAERAERVSHKGQSALAIEKGRLWADQANFGDGVISFKVAYPEHRAFIGMSWRDQGRINSEEFYFRPHLNNKPDSIQYTPVNNRNSAWQIFSDGNAIGPINHRYEDWNDVKIVVEGDRADIYFNSDMPVLHIPDLKNDLSAGGLVLRSANRTDDTTYFADLVIRALANGEGIVGTPKPAKPVPNGLIESWSVSSPFDEAIVDGHTWLPKINDLTWQDLTVETNGIANLSRLSNSRTDGNTVLVRKTLTAANSKTALLQFGFSDRVKLYLNGDLIYSGNDGYQTRDYRFLGLVGFHDTVGLKLKAGENELVAAVSETFGGWGWAGALVPDEDPSEP</sequence>
<evidence type="ECO:0000313" key="3">
    <source>
        <dbReference type="Proteomes" id="UP001161391"/>
    </source>
</evidence>
<keyword evidence="3" id="KW-1185">Reference proteome</keyword>
<comment type="caution">
    <text evidence="2">The sequence shown here is derived from an EMBL/GenBank/DDBJ whole genome shotgun (WGS) entry which is preliminary data.</text>
</comment>
<evidence type="ECO:0000313" key="2">
    <source>
        <dbReference type="EMBL" id="GLQ23371.1"/>
    </source>
</evidence>
<gene>
    <name evidence="2" type="ORF">GCM10007853_12450</name>
</gene>
<accession>A0ABQ5V747</accession>
<keyword evidence="1" id="KW-0732">Signal</keyword>
<protein>
    <recommendedName>
        <fullName evidence="4">3-keto-disaccharide hydrolase domain-containing protein</fullName>
    </recommendedName>
</protein>
<feature type="signal peptide" evidence="1">
    <location>
        <begin position="1"/>
        <end position="23"/>
    </location>
</feature>